<evidence type="ECO:0000313" key="4">
    <source>
        <dbReference type="EMBL" id="STQ88685.1"/>
    </source>
</evidence>
<dbReference type="Proteomes" id="UP000037997">
    <property type="component" value="Unassembled WGS sequence"/>
</dbReference>
<reference evidence="5 6" key="1">
    <citation type="submission" date="2014-06" db="EMBL/GenBank/DDBJ databases">
        <title>Helicobacter pullorum isolates in fresh chicken meat - phenotypic and genotypic features.</title>
        <authorList>
            <person name="Borges V."/>
            <person name="Santos A."/>
            <person name="Correia C.B."/>
            <person name="Saraiva M."/>
            <person name="Menard A."/>
            <person name="Vieira L."/>
            <person name="Sampaio D.A."/>
            <person name="Gomes J.P."/>
            <person name="Oleastro M."/>
        </authorList>
    </citation>
    <scope>NUCLEOTIDE SEQUENCE [LARGE SCALE GENOMIC DNA]</scope>
    <source>
        <strain evidence="3 6">229334/12</strain>
        <strain evidence="2 5">229336/12</strain>
    </source>
</reference>
<organism evidence="3 6">
    <name type="scientific">Helicobacter pullorum</name>
    <dbReference type="NCBI Taxonomy" id="35818"/>
    <lineage>
        <taxon>Bacteria</taxon>
        <taxon>Pseudomonadati</taxon>
        <taxon>Campylobacterota</taxon>
        <taxon>Epsilonproteobacteria</taxon>
        <taxon>Campylobacterales</taxon>
        <taxon>Helicobacteraceae</taxon>
        <taxon>Helicobacter</taxon>
    </lineage>
</organism>
<keyword evidence="1" id="KW-0812">Transmembrane</keyword>
<proteinExistence type="predicted"/>
<dbReference type="STRING" id="35818.HPU229336_02420"/>
<dbReference type="GeneID" id="93195853"/>
<evidence type="ECO:0000313" key="5">
    <source>
        <dbReference type="Proteomes" id="UP000037800"/>
    </source>
</evidence>
<evidence type="ECO:0000313" key="3">
    <source>
        <dbReference type="EMBL" id="KPH55614.1"/>
    </source>
</evidence>
<reference evidence="4 7" key="2">
    <citation type="submission" date="2018-06" db="EMBL/GenBank/DDBJ databases">
        <authorList>
            <consortium name="Pathogen Informatics"/>
            <person name="Doyle S."/>
        </authorList>
    </citation>
    <scope>NUCLEOTIDE SEQUENCE [LARGE SCALE GENOMIC DNA]</scope>
    <source>
        <strain evidence="4 7">NCTC13156</strain>
    </source>
</reference>
<evidence type="ECO:0000313" key="2">
    <source>
        <dbReference type="EMBL" id="KPH50445.1"/>
    </source>
</evidence>
<sequence>MRFSSNSKKSFASNLKKGNIVVYFFLFLMIFSILMVLSLSHYQESKRQMNANVSRFEMLDFEYYKISPLGVETFVIGKNAREIGKDAGQLEHINVTHYLFDESTKEFLQSSLAFYDGTKVIFPNGINYSRDSIKFWSEQANYYPDSKEILGQGDFMIFSDNYNIKGKNILYKNGKIYAKNIDGNLKTDKK</sequence>
<dbReference type="EMBL" id="JNUR01000018">
    <property type="protein sequence ID" value="KPH50445.1"/>
    <property type="molecule type" value="Genomic_DNA"/>
</dbReference>
<dbReference type="Proteomes" id="UP000037800">
    <property type="component" value="Unassembled WGS sequence"/>
</dbReference>
<feature type="transmembrane region" description="Helical" evidence="1">
    <location>
        <begin position="20"/>
        <end position="39"/>
    </location>
</feature>
<evidence type="ECO:0000313" key="7">
    <source>
        <dbReference type="Proteomes" id="UP000255269"/>
    </source>
</evidence>
<dbReference type="Proteomes" id="UP000255269">
    <property type="component" value="Unassembled WGS sequence"/>
</dbReference>
<evidence type="ECO:0000313" key="6">
    <source>
        <dbReference type="Proteomes" id="UP000037997"/>
    </source>
</evidence>
<dbReference type="RefSeq" id="WP_005021936.1">
    <property type="nucleotide sequence ID" value="NZ_CABKNZ010000042.1"/>
</dbReference>
<dbReference type="EMBL" id="JNOC01000035">
    <property type="protein sequence ID" value="KPH55614.1"/>
    <property type="molecule type" value="Genomic_DNA"/>
</dbReference>
<dbReference type="PATRIC" id="fig|35818.10.peg.509"/>
<dbReference type="EMBL" id="UGJF01000001">
    <property type="protein sequence ID" value="STQ88685.1"/>
    <property type="molecule type" value="Genomic_DNA"/>
</dbReference>
<keyword evidence="1" id="KW-0472">Membrane</keyword>
<keyword evidence="1" id="KW-1133">Transmembrane helix</keyword>
<evidence type="ECO:0000256" key="1">
    <source>
        <dbReference type="SAM" id="Phobius"/>
    </source>
</evidence>
<protein>
    <recommendedName>
        <fullName evidence="8">LPS export ABC transporter periplasmic protein LptC</fullName>
    </recommendedName>
</protein>
<accession>A0A0N1E682</accession>
<dbReference type="AlphaFoldDB" id="A0A0N1E682"/>
<evidence type="ECO:0008006" key="8">
    <source>
        <dbReference type="Google" id="ProtNLM"/>
    </source>
</evidence>
<gene>
    <name evidence="3" type="ORF">HPU229334_07230</name>
    <name evidence="2" type="ORF">HPU229336_02420</name>
    <name evidence="4" type="ORF">NCTC13156_01539</name>
</gene>
<name>A0A0N1E682_9HELI</name>